<dbReference type="Proteomes" id="UP000077349">
    <property type="component" value="Unassembled WGS sequence"/>
</dbReference>
<dbReference type="PANTHER" id="PTHR33164">
    <property type="entry name" value="TRANSCRIPTIONAL REGULATOR, MARR FAMILY"/>
    <property type="match status" value="1"/>
</dbReference>
<name>A0A087PP24_9PROT</name>
<evidence type="ECO:0000313" key="1">
    <source>
        <dbReference type="EMBL" id="OAG77158.1"/>
    </source>
</evidence>
<dbReference type="InterPro" id="IPR000835">
    <property type="entry name" value="HTH_MarR-typ"/>
</dbReference>
<protein>
    <submittedName>
        <fullName evidence="1">Transcriptional regulator, MarR family</fullName>
    </submittedName>
</protein>
<dbReference type="InterPro" id="IPR036390">
    <property type="entry name" value="WH_DNA-bd_sf"/>
</dbReference>
<sequence length="151" mass="16849">MAEKTSTDHHLVNDYVLEEQIGHLLRRAYQRHTAIFQQVISDATLTSVQFAVMMAIRDHQPAPLIKIGRVTAIDHATLRDVIMRLKRRGVLEVRPDQVDRRQRLVSLSAEGESLIADVIAGAHYVTEQTLAPLDACEKIAAVHVLKKLAGS</sequence>
<dbReference type="eggNOG" id="COG1846">
    <property type="taxonomic scope" value="Bacteria"/>
</dbReference>
<dbReference type="PROSITE" id="PS50995">
    <property type="entry name" value="HTH_MARR_2"/>
    <property type="match status" value="1"/>
</dbReference>
<dbReference type="SMART" id="SM00347">
    <property type="entry name" value="HTH_MARR"/>
    <property type="match status" value="1"/>
</dbReference>
<dbReference type="STRING" id="178901.AmDm5_1826"/>
<dbReference type="PATRIC" id="fig|178901.10.peg.1769"/>
<dbReference type="InterPro" id="IPR039422">
    <property type="entry name" value="MarR/SlyA-like"/>
</dbReference>
<dbReference type="Pfam" id="PF01047">
    <property type="entry name" value="MarR"/>
    <property type="match status" value="1"/>
</dbReference>
<dbReference type="EMBL" id="LVHD01000017">
    <property type="protein sequence ID" value="OAG77158.1"/>
    <property type="molecule type" value="Genomic_DNA"/>
</dbReference>
<reference evidence="1 2" key="1">
    <citation type="submission" date="2016-03" db="EMBL/GenBank/DDBJ databases">
        <title>Draft genome sequence of Acetobacter malorum CECT 7742, a strain isolated from strawberry vinegar.</title>
        <authorList>
            <person name="Sainz F."/>
            <person name="Mas A."/>
            <person name="Torija M.J."/>
        </authorList>
    </citation>
    <scope>NUCLEOTIDE SEQUENCE [LARGE SCALE GENOMIC DNA]</scope>
    <source>
        <strain evidence="1 2">CECT 7742</strain>
    </source>
</reference>
<dbReference type="GO" id="GO:0006950">
    <property type="term" value="P:response to stress"/>
    <property type="evidence" value="ECO:0007669"/>
    <property type="project" value="TreeGrafter"/>
</dbReference>
<dbReference type="GO" id="GO:0003700">
    <property type="term" value="F:DNA-binding transcription factor activity"/>
    <property type="evidence" value="ECO:0007669"/>
    <property type="project" value="InterPro"/>
</dbReference>
<organism evidence="1 2">
    <name type="scientific">Acetobacter malorum</name>
    <dbReference type="NCBI Taxonomy" id="178901"/>
    <lineage>
        <taxon>Bacteria</taxon>
        <taxon>Pseudomonadati</taxon>
        <taxon>Pseudomonadota</taxon>
        <taxon>Alphaproteobacteria</taxon>
        <taxon>Acetobacterales</taxon>
        <taxon>Acetobacteraceae</taxon>
        <taxon>Acetobacter</taxon>
    </lineage>
</organism>
<accession>A0A087PP24</accession>
<gene>
    <name evidence="1" type="ORF">Amal_01696</name>
</gene>
<dbReference type="SUPFAM" id="SSF46785">
    <property type="entry name" value="Winged helix' DNA-binding domain"/>
    <property type="match status" value="1"/>
</dbReference>
<dbReference type="Gene3D" id="1.10.10.10">
    <property type="entry name" value="Winged helix-like DNA-binding domain superfamily/Winged helix DNA-binding domain"/>
    <property type="match status" value="1"/>
</dbReference>
<proteinExistence type="predicted"/>
<evidence type="ECO:0000313" key="2">
    <source>
        <dbReference type="Proteomes" id="UP000077349"/>
    </source>
</evidence>
<dbReference type="PANTHER" id="PTHR33164:SF95">
    <property type="entry name" value="TRANSCRIPTIONAL REGULATOR"/>
    <property type="match status" value="1"/>
</dbReference>
<dbReference type="AlphaFoldDB" id="A0A087PP24"/>
<comment type="caution">
    <text evidence="1">The sequence shown here is derived from an EMBL/GenBank/DDBJ whole genome shotgun (WGS) entry which is preliminary data.</text>
</comment>
<dbReference type="InterPro" id="IPR036388">
    <property type="entry name" value="WH-like_DNA-bd_sf"/>
</dbReference>